<keyword evidence="3" id="KW-1185">Reference proteome</keyword>
<proteinExistence type="predicted"/>
<dbReference type="SUPFAM" id="SSF51306">
    <property type="entry name" value="LexA/Signal peptidase"/>
    <property type="match status" value="1"/>
</dbReference>
<comment type="caution">
    <text evidence="2">The sequence shown here is derived from an EMBL/GenBank/DDBJ whole genome shotgun (WGS) entry which is preliminary data.</text>
</comment>
<dbReference type="InterPro" id="IPR015927">
    <property type="entry name" value="Peptidase_S24_S26A/B/C"/>
</dbReference>
<dbReference type="InterPro" id="IPR039418">
    <property type="entry name" value="LexA-like"/>
</dbReference>
<feature type="non-terminal residue" evidence="2">
    <location>
        <position position="146"/>
    </location>
</feature>
<organism evidence="2 3">
    <name type="scientific">Corallococcus praedator</name>
    <dbReference type="NCBI Taxonomy" id="2316724"/>
    <lineage>
        <taxon>Bacteria</taxon>
        <taxon>Pseudomonadati</taxon>
        <taxon>Myxococcota</taxon>
        <taxon>Myxococcia</taxon>
        <taxon>Myxococcales</taxon>
        <taxon>Cystobacterineae</taxon>
        <taxon>Myxococcaceae</taxon>
        <taxon>Corallococcus</taxon>
    </lineage>
</organism>
<dbReference type="Gene3D" id="2.10.109.10">
    <property type="entry name" value="Umud Fragment, subunit A"/>
    <property type="match status" value="1"/>
</dbReference>
<dbReference type="PANTHER" id="PTHR33516:SF2">
    <property type="entry name" value="LEXA REPRESSOR-RELATED"/>
    <property type="match status" value="1"/>
</dbReference>
<sequence length="146" mass="16154">KQPEAIGQSEQRGLPILGTIAAGYLVEPFTDEVEQLDLPQLFEQPECFVLQVGGDSMINDHILPGDFAILRRVAEPQQIRNGTIVAAQVKGETTLKRFHRDRERIILKPANPAYSAIEVDAKDLSIQGVLLGVWRPLVGQTYSPPK</sequence>
<evidence type="ECO:0000259" key="1">
    <source>
        <dbReference type="Pfam" id="PF00717"/>
    </source>
</evidence>
<protein>
    <submittedName>
        <fullName evidence="2">Repressor LexA</fullName>
    </submittedName>
</protein>
<evidence type="ECO:0000313" key="3">
    <source>
        <dbReference type="Proteomes" id="UP000278907"/>
    </source>
</evidence>
<evidence type="ECO:0000313" key="2">
    <source>
        <dbReference type="EMBL" id="RKH81336.1"/>
    </source>
</evidence>
<dbReference type="Proteomes" id="UP000278907">
    <property type="component" value="Unassembled WGS sequence"/>
</dbReference>
<name>A0ABX9Q2H8_9BACT</name>
<accession>A0ABX9Q2H8</accession>
<dbReference type="EMBL" id="RAWI01001077">
    <property type="protein sequence ID" value="RKH81336.1"/>
    <property type="molecule type" value="Genomic_DNA"/>
</dbReference>
<reference evidence="2 3" key="1">
    <citation type="submission" date="2018-09" db="EMBL/GenBank/DDBJ databases">
        <authorList>
            <person name="Livingstone P.G."/>
            <person name="Whitworth D.E."/>
        </authorList>
    </citation>
    <scope>NUCLEOTIDE SEQUENCE [LARGE SCALE GENOMIC DNA]</scope>
    <source>
        <strain evidence="2 3">CA031B</strain>
    </source>
</reference>
<dbReference type="InterPro" id="IPR050077">
    <property type="entry name" value="LexA_repressor"/>
</dbReference>
<dbReference type="InterPro" id="IPR036286">
    <property type="entry name" value="LexA/Signal_pep-like_sf"/>
</dbReference>
<dbReference type="Pfam" id="PF00717">
    <property type="entry name" value="Peptidase_S24"/>
    <property type="match status" value="1"/>
</dbReference>
<gene>
    <name evidence="2" type="ORF">D7Y13_43120</name>
</gene>
<dbReference type="PANTHER" id="PTHR33516">
    <property type="entry name" value="LEXA REPRESSOR"/>
    <property type="match status" value="1"/>
</dbReference>
<feature type="non-terminal residue" evidence="2">
    <location>
        <position position="1"/>
    </location>
</feature>
<feature type="domain" description="Peptidase S24/S26A/S26B/S26C" evidence="1">
    <location>
        <begin position="15"/>
        <end position="130"/>
    </location>
</feature>
<dbReference type="CDD" id="cd06529">
    <property type="entry name" value="S24_LexA-like"/>
    <property type="match status" value="1"/>
</dbReference>